<dbReference type="EMBL" id="CAGKOT010000039">
    <property type="protein sequence ID" value="CAB5378655.1"/>
    <property type="molecule type" value="Genomic_DNA"/>
</dbReference>
<sequence length="68" mass="8096">MKYSVPYCNHQLTNISHYILFIDLCLHYNPYLSIVSSHLVDSFQRIGKLKFLWKETETGNLINCTRQF</sequence>
<reference evidence="1" key="1">
    <citation type="submission" date="2020-05" db="EMBL/GenBank/DDBJ databases">
        <authorList>
            <person name="Rincon C."/>
            <person name="Sanders R I."/>
            <person name="Robbins C."/>
            <person name="Chaturvedi A."/>
        </authorList>
    </citation>
    <scope>NUCLEOTIDE SEQUENCE</scope>
    <source>
        <strain evidence="1">CHB12</strain>
    </source>
</reference>
<organism evidence="1 2">
    <name type="scientific">Rhizophagus irregularis</name>
    <dbReference type="NCBI Taxonomy" id="588596"/>
    <lineage>
        <taxon>Eukaryota</taxon>
        <taxon>Fungi</taxon>
        <taxon>Fungi incertae sedis</taxon>
        <taxon>Mucoromycota</taxon>
        <taxon>Glomeromycotina</taxon>
        <taxon>Glomeromycetes</taxon>
        <taxon>Glomerales</taxon>
        <taxon>Glomeraceae</taxon>
        <taxon>Rhizophagus</taxon>
    </lineage>
</organism>
<accession>A0A915ZKG1</accession>
<evidence type="ECO:0000313" key="2">
    <source>
        <dbReference type="Proteomes" id="UP000684084"/>
    </source>
</evidence>
<name>A0A915ZKG1_9GLOM</name>
<comment type="caution">
    <text evidence="1">The sequence shown here is derived from an EMBL/GenBank/DDBJ whole genome shotgun (WGS) entry which is preliminary data.</text>
</comment>
<evidence type="ECO:0000313" key="1">
    <source>
        <dbReference type="EMBL" id="CAB5378655.1"/>
    </source>
</evidence>
<protein>
    <submittedName>
        <fullName evidence="1">Uncharacterized protein</fullName>
    </submittedName>
</protein>
<proteinExistence type="predicted"/>
<dbReference type="Proteomes" id="UP000684084">
    <property type="component" value="Unassembled WGS sequence"/>
</dbReference>
<gene>
    <name evidence="1" type="ORF">CHRIB12_LOCUS16288</name>
</gene>
<dbReference type="AlphaFoldDB" id="A0A915ZKG1"/>